<dbReference type="InterPro" id="IPR017766">
    <property type="entry name" value="Sphingomyelinase/PLipase_C"/>
</dbReference>
<name>A0A2V3IRD6_9FLOR</name>
<accession>A0A2V3IRD6</accession>
<proteinExistence type="inferred from homology"/>
<dbReference type="PANTHER" id="PTHR16320">
    <property type="entry name" value="SPHINGOMYELINASE FAMILY MEMBER"/>
    <property type="match status" value="1"/>
</dbReference>
<evidence type="ECO:0000256" key="3">
    <source>
        <dbReference type="ARBA" id="ARBA00022801"/>
    </source>
</evidence>
<dbReference type="GO" id="GO:0005737">
    <property type="term" value="C:cytoplasm"/>
    <property type="evidence" value="ECO:0007669"/>
    <property type="project" value="TreeGrafter"/>
</dbReference>
<protein>
    <recommendedName>
        <fullName evidence="2">sphingomyelin phosphodiesterase</fullName>
        <ecNumber evidence="2">3.1.4.12</ecNumber>
    </recommendedName>
</protein>
<keyword evidence="5" id="KW-0812">Transmembrane</keyword>
<dbReference type="GO" id="GO:0005576">
    <property type="term" value="C:extracellular region"/>
    <property type="evidence" value="ECO:0007669"/>
    <property type="project" value="InterPro"/>
</dbReference>
<dbReference type="InterPro" id="IPR038772">
    <property type="entry name" value="Sph/SMPD2-like"/>
</dbReference>
<dbReference type="InterPro" id="IPR005135">
    <property type="entry name" value="Endo/exonuclease/phosphatase"/>
</dbReference>
<evidence type="ECO:0000313" key="7">
    <source>
        <dbReference type="EMBL" id="PXF44695.1"/>
    </source>
</evidence>
<dbReference type="EMBL" id="NBIV01000083">
    <property type="protein sequence ID" value="PXF44695.1"/>
    <property type="molecule type" value="Genomic_DNA"/>
</dbReference>
<comment type="similarity">
    <text evidence="1">Belongs to the neutral sphingomyelinase family.</text>
</comment>
<dbReference type="AlphaFoldDB" id="A0A2V3IRD6"/>
<comment type="caution">
    <text evidence="7">The sequence shown here is derived from an EMBL/GenBank/DDBJ whole genome shotgun (WGS) entry which is preliminary data.</text>
</comment>
<evidence type="ECO:0000259" key="6">
    <source>
        <dbReference type="Pfam" id="PF03372"/>
    </source>
</evidence>
<evidence type="ECO:0000256" key="1">
    <source>
        <dbReference type="ARBA" id="ARBA00006335"/>
    </source>
</evidence>
<gene>
    <name evidence="7" type="ORF">BWQ96_05552</name>
</gene>
<sequence length="411" mass="45440">MDDLTSQGSFNSSWIPPNMSPSGGESKPLISVLSVAKDNTKSAALRLAPYRLWLRCSPRVWAIAILLIGLVGIIHIWLTETFVVKMGSARTTSAISAVHESPDTILRFMSYNVFVRPIGIGLGDYKNQRLNDLLEDAGMFDVVCFQELFSTSGSRKTNFLRKLGTAYGLKYQVSSPIPGLKGLFSWPPKIIDGGLVIASRYRILETDYRAFSNAQFESIDFIVAKGVLYARVSLLHSVNVFVHVFTTHMQANNGLDMDFSGTRTYQLEELARFISKKTSDDPSGPIILAGDFNVNSRNGPNDPSSSPKYATMMEILQTARPQFPFVDLLFKANGNKHPVTSAGGLKGDTQKNEGLDYIFFSPGDKQFLNSSLSIQEDWKSIGVKPLRVSGRPYQTLSDHYSVVATFNLGHK</sequence>
<dbReference type="SUPFAM" id="SSF56219">
    <property type="entry name" value="DNase I-like"/>
    <property type="match status" value="1"/>
</dbReference>
<keyword evidence="8" id="KW-1185">Reference proteome</keyword>
<dbReference type="STRING" id="448386.A0A2V3IRD6"/>
<keyword evidence="5" id="KW-1133">Transmembrane helix</keyword>
<dbReference type="GO" id="GO:0004767">
    <property type="term" value="F:sphingomyelin phosphodiesterase activity"/>
    <property type="evidence" value="ECO:0007669"/>
    <property type="project" value="UniProtKB-EC"/>
</dbReference>
<dbReference type="Proteomes" id="UP000247409">
    <property type="component" value="Unassembled WGS sequence"/>
</dbReference>
<dbReference type="Gene3D" id="3.60.10.10">
    <property type="entry name" value="Endonuclease/exonuclease/phosphatase"/>
    <property type="match status" value="1"/>
</dbReference>
<dbReference type="EC" id="3.1.4.12" evidence="2"/>
<dbReference type="InterPro" id="IPR036691">
    <property type="entry name" value="Endo/exonu/phosph_ase_sf"/>
</dbReference>
<evidence type="ECO:0000256" key="4">
    <source>
        <dbReference type="SAM" id="MobiDB-lite"/>
    </source>
</evidence>
<feature type="transmembrane region" description="Helical" evidence="5">
    <location>
        <begin position="60"/>
        <end position="78"/>
    </location>
</feature>
<reference evidence="7 8" key="1">
    <citation type="journal article" date="2018" name="Mol. Biol. Evol.">
        <title>Analysis of the draft genome of the red seaweed Gracilariopsis chorda provides insights into genome size evolution in Rhodophyta.</title>
        <authorList>
            <person name="Lee J."/>
            <person name="Yang E.C."/>
            <person name="Graf L."/>
            <person name="Yang J.H."/>
            <person name="Qiu H."/>
            <person name="Zel Zion U."/>
            <person name="Chan C.X."/>
            <person name="Stephens T.G."/>
            <person name="Weber A.P.M."/>
            <person name="Boo G.H."/>
            <person name="Boo S.M."/>
            <person name="Kim K.M."/>
            <person name="Shin Y."/>
            <person name="Jung M."/>
            <person name="Lee S.J."/>
            <person name="Yim H.S."/>
            <person name="Lee J.H."/>
            <person name="Bhattacharya D."/>
            <person name="Yoon H.S."/>
        </authorList>
    </citation>
    <scope>NUCLEOTIDE SEQUENCE [LARGE SCALE GENOMIC DNA]</scope>
    <source>
        <strain evidence="7 8">SKKU-2015</strain>
        <tissue evidence="7">Whole body</tissue>
    </source>
</reference>
<organism evidence="7 8">
    <name type="scientific">Gracilariopsis chorda</name>
    <dbReference type="NCBI Taxonomy" id="448386"/>
    <lineage>
        <taxon>Eukaryota</taxon>
        <taxon>Rhodophyta</taxon>
        <taxon>Florideophyceae</taxon>
        <taxon>Rhodymeniophycidae</taxon>
        <taxon>Gracilariales</taxon>
        <taxon>Gracilariaceae</taxon>
        <taxon>Gracilariopsis</taxon>
    </lineage>
</organism>
<feature type="region of interest" description="Disordered" evidence="4">
    <location>
        <begin position="1"/>
        <end position="22"/>
    </location>
</feature>
<feature type="domain" description="Endonuclease/exonuclease/phosphatase" evidence="6">
    <location>
        <begin position="109"/>
        <end position="399"/>
    </location>
</feature>
<evidence type="ECO:0000256" key="5">
    <source>
        <dbReference type="SAM" id="Phobius"/>
    </source>
</evidence>
<dbReference type="OrthoDB" id="40902at2759"/>
<dbReference type="PANTHER" id="PTHR16320:SF1">
    <property type="entry name" value="SPHINGOMYELINASE DDB_G0288017"/>
    <property type="match status" value="1"/>
</dbReference>
<keyword evidence="3" id="KW-0378">Hydrolase</keyword>
<dbReference type="CDD" id="cd09078">
    <property type="entry name" value="nSMase"/>
    <property type="match status" value="1"/>
</dbReference>
<keyword evidence="5" id="KW-0472">Membrane</keyword>
<evidence type="ECO:0000256" key="2">
    <source>
        <dbReference type="ARBA" id="ARBA00012369"/>
    </source>
</evidence>
<dbReference type="Pfam" id="PF03372">
    <property type="entry name" value="Exo_endo_phos"/>
    <property type="match status" value="1"/>
</dbReference>
<evidence type="ECO:0000313" key="8">
    <source>
        <dbReference type="Proteomes" id="UP000247409"/>
    </source>
</evidence>